<keyword evidence="5 10" id="KW-0812">Transmembrane</keyword>
<protein>
    <submittedName>
        <fullName evidence="11">L-rhamnose/proton symporter RhaT</fullName>
    </submittedName>
</protein>
<evidence type="ECO:0000256" key="5">
    <source>
        <dbReference type="ARBA" id="ARBA00022692"/>
    </source>
</evidence>
<sequence length="376" mass="40699">MAVLWGVILHALGGFASGSFYLPYKKVKGWAWESYWLVGGIVSWLIAPIVLGLATVHDLFEVLGAASGSDLAWVYFWGVMWGFGGLTFGLAMRYLGLSLGMAVTLGLCAVFGTVVPPLWKSEFAQLLGTPSGRMILIGLAVCVLGILICGIAGMMKEKTLSAEEKQASIAEFDLRKGLLVAVFSGIMSACMSFGLDAGQSIAQLAVQHGTDPLYQNNAILVVVLLGGLTTNGLWCLYLNYKNKTFSDYTNVSAPVARNIFFCALAGLTWYLQFFFYGMGDTQLGDYRFSGWTLHMAFIITFSSLWGLYLHEWRGANAPTMRTVTLGILAVVFSTVIVGYGNYLGSEKPQQAAAPRPEHSQLSQRPAAPTTTSLAQQ</sequence>
<dbReference type="NCBIfam" id="NF010024">
    <property type="entry name" value="PRK13499.1-4"/>
    <property type="match status" value="1"/>
</dbReference>
<evidence type="ECO:0000256" key="2">
    <source>
        <dbReference type="ARBA" id="ARBA00022475"/>
    </source>
</evidence>
<feature type="region of interest" description="Disordered" evidence="9">
    <location>
        <begin position="347"/>
        <end position="376"/>
    </location>
</feature>
<feature type="compositionally biased region" description="Polar residues" evidence="9">
    <location>
        <begin position="359"/>
        <end position="376"/>
    </location>
</feature>
<evidence type="ECO:0000256" key="3">
    <source>
        <dbReference type="ARBA" id="ARBA00022519"/>
    </source>
</evidence>
<feature type="transmembrane region" description="Helical" evidence="10">
    <location>
        <begin position="322"/>
        <end position="342"/>
    </location>
</feature>
<feature type="transmembrane region" description="Helical" evidence="10">
    <location>
        <begin position="259"/>
        <end position="279"/>
    </location>
</feature>
<keyword evidence="2" id="KW-1003">Cell membrane</keyword>
<dbReference type="EMBL" id="RXOF01000010">
    <property type="protein sequence ID" value="RTQ48112.1"/>
    <property type="molecule type" value="Genomic_DNA"/>
</dbReference>
<dbReference type="Pfam" id="PF06379">
    <property type="entry name" value="RhaT"/>
    <property type="match status" value="1"/>
</dbReference>
<dbReference type="InterPro" id="IPR004673">
    <property type="entry name" value="L-rhamnose-proton_sym_RhaT"/>
</dbReference>
<gene>
    <name evidence="11" type="primary">rhaT</name>
    <name evidence="11" type="ORF">EJV47_16890</name>
</gene>
<dbReference type="GO" id="GO:0015293">
    <property type="term" value="F:symporter activity"/>
    <property type="evidence" value="ECO:0007669"/>
    <property type="project" value="UniProtKB-KW"/>
</dbReference>
<evidence type="ECO:0000256" key="6">
    <source>
        <dbReference type="ARBA" id="ARBA00022847"/>
    </source>
</evidence>
<evidence type="ECO:0000256" key="4">
    <source>
        <dbReference type="ARBA" id="ARBA00022597"/>
    </source>
</evidence>
<keyword evidence="8 10" id="KW-0472">Membrane</keyword>
<accession>A0A3S0ILV8</accession>
<dbReference type="Proteomes" id="UP000282184">
    <property type="component" value="Unassembled WGS sequence"/>
</dbReference>
<feature type="transmembrane region" description="Helical" evidence="10">
    <location>
        <begin position="72"/>
        <end position="92"/>
    </location>
</feature>
<name>A0A3S0ILV8_9BACT</name>
<organism evidence="11 12">
    <name type="scientific">Hymenobacter gummosus</name>
    <dbReference type="NCBI Taxonomy" id="1776032"/>
    <lineage>
        <taxon>Bacteria</taxon>
        <taxon>Pseudomonadati</taxon>
        <taxon>Bacteroidota</taxon>
        <taxon>Cytophagia</taxon>
        <taxon>Cytophagales</taxon>
        <taxon>Hymenobacteraceae</taxon>
        <taxon>Hymenobacter</taxon>
    </lineage>
</organism>
<feature type="transmembrane region" description="Helical" evidence="10">
    <location>
        <begin position="291"/>
        <end position="310"/>
    </location>
</feature>
<keyword evidence="4" id="KW-0762">Sugar transport</keyword>
<dbReference type="GO" id="GO:0015153">
    <property type="term" value="F:rhamnose transmembrane transporter activity"/>
    <property type="evidence" value="ECO:0007669"/>
    <property type="project" value="InterPro"/>
</dbReference>
<evidence type="ECO:0000256" key="1">
    <source>
        <dbReference type="ARBA" id="ARBA00022448"/>
    </source>
</evidence>
<feature type="transmembrane region" description="Helical" evidence="10">
    <location>
        <begin position="6"/>
        <end position="24"/>
    </location>
</feature>
<evidence type="ECO:0000256" key="9">
    <source>
        <dbReference type="SAM" id="MobiDB-lite"/>
    </source>
</evidence>
<dbReference type="RefSeq" id="WP_126694353.1">
    <property type="nucleotide sequence ID" value="NZ_RXOF01000010.1"/>
</dbReference>
<dbReference type="GO" id="GO:0016020">
    <property type="term" value="C:membrane"/>
    <property type="evidence" value="ECO:0007669"/>
    <property type="project" value="InterPro"/>
</dbReference>
<proteinExistence type="predicted"/>
<feature type="transmembrane region" description="Helical" evidence="10">
    <location>
        <begin position="218"/>
        <end position="238"/>
    </location>
</feature>
<keyword evidence="3" id="KW-0997">Cell inner membrane</keyword>
<evidence type="ECO:0000313" key="11">
    <source>
        <dbReference type="EMBL" id="RTQ48112.1"/>
    </source>
</evidence>
<reference evidence="11 12" key="1">
    <citation type="submission" date="2018-12" db="EMBL/GenBank/DDBJ databases">
        <title>Hymenobacter gummosus sp. nov., isolated from a spring.</title>
        <authorList>
            <person name="Nie L."/>
        </authorList>
    </citation>
    <scope>NUCLEOTIDE SEQUENCE [LARGE SCALE GENOMIC DNA]</scope>
    <source>
        <strain evidence="11 12">KCTC 52166</strain>
    </source>
</reference>
<keyword evidence="7 10" id="KW-1133">Transmembrane helix</keyword>
<evidence type="ECO:0000256" key="7">
    <source>
        <dbReference type="ARBA" id="ARBA00022989"/>
    </source>
</evidence>
<evidence type="ECO:0000313" key="12">
    <source>
        <dbReference type="Proteomes" id="UP000282184"/>
    </source>
</evidence>
<keyword evidence="6" id="KW-0769">Symport</keyword>
<evidence type="ECO:0000256" key="8">
    <source>
        <dbReference type="ARBA" id="ARBA00023136"/>
    </source>
</evidence>
<dbReference type="AlphaFoldDB" id="A0A3S0ILV8"/>
<feature type="transmembrane region" description="Helical" evidence="10">
    <location>
        <begin position="176"/>
        <end position="198"/>
    </location>
</feature>
<dbReference type="OrthoDB" id="9790043at2"/>
<comment type="caution">
    <text evidence="11">The sequence shown here is derived from an EMBL/GenBank/DDBJ whole genome shotgun (WGS) entry which is preliminary data.</text>
</comment>
<keyword evidence="1" id="KW-0813">Transport</keyword>
<keyword evidence="12" id="KW-1185">Reference proteome</keyword>
<feature type="transmembrane region" description="Helical" evidence="10">
    <location>
        <begin position="36"/>
        <end position="60"/>
    </location>
</feature>
<feature type="transmembrane region" description="Helical" evidence="10">
    <location>
        <begin position="134"/>
        <end position="155"/>
    </location>
</feature>
<evidence type="ECO:0000256" key="10">
    <source>
        <dbReference type="SAM" id="Phobius"/>
    </source>
</evidence>
<feature type="transmembrane region" description="Helical" evidence="10">
    <location>
        <begin position="99"/>
        <end position="119"/>
    </location>
</feature>